<dbReference type="InterPro" id="IPR036259">
    <property type="entry name" value="MFS_trans_sf"/>
</dbReference>
<dbReference type="PANTHER" id="PTHR11662:SF399">
    <property type="entry name" value="FI19708P1-RELATED"/>
    <property type="match status" value="1"/>
</dbReference>
<keyword evidence="2 6" id="KW-0812">Transmembrane</keyword>
<dbReference type="InterPro" id="IPR020846">
    <property type="entry name" value="MFS_dom"/>
</dbReference>
<evidence type="ECO:0000256" key="2">
    <source>
        <dbReference type="ARBA" id="ARBA00022692"/>
    </source>
</evidence>
<dbReference type="OMA" id="WGTLVMS"/>
<evidence type="ECO:0000259" key="7">
    <source>
        <dbReference type="PROSITE" id="PS50850"/>
    </source>
</evidence>
<dbReference type="EnsemblMetazoa" id="tetur05g04460.1">
    <property type="protein sequence ID" value="tetur05g04460.1"/>
    <property type="gene ID" value="tetur05g04460"/>
</dbReference>
<evidence type="ECO:0000313" key="9">
    <source>
        <dbReference type="Proteomes" id="UP000015104"/>
    </source>
</evidence>
<feature type="region of interest" description="Disordered" evidence="5">
    <location>
        <begin position="493"/>
        <end position="524"/>
    </location>
</feature>
<feature type="transmembrane region" description="Helical" evidence="6">
    <location>
        <begin position="121"/>
        <end position="142"/>
    </location>
</feature>
<feature type="compositionally biased region" description="Polar residues" evidence="5">
    <location>
        <begin position="504"/>
        <end position="520"/>
    </location>
</feature>
<feature type="transmembrane region" description="Helical" evidence="6">
    <location>
        <begin position="315"/>
        <end position="336"/>
    </location>
</feature>
<dbReference type="OrthoDB" id="10068077at2759"/>
<gene>
    <name evidence="8" type="primary">107360382</name>
</gene>
<feature type="transmembrane region" description="Helical" evidence="6">
    <location>
        <begin position="275"/>
        <end position="295"/>
    </location>
</feature>
<accession>T1K4Z5</accession>
<evidence type="ECO:0000256" key="6">
    <source>
        <dbReference type="SAM" id="Phobius"/>
    </source>
</evidence>
<feature type="domain" description="Major facilitator superfamily (MFS) profile" evidence="7">
    <location>
        <begin position="30"/>
        <end position="469"/>
    </location>
</feature>
<dbReference type="PROSITE" id="PS50850">
    <property type="entry name" value="MFS"/>
    <property type="match status" value="1"/>
</dbReference>
<keyword evidence="3 6" id="KW-1133">Transmembrane helix</keyword>
<organism evidence="8 9">
    <name type="scientific">Tetranychus urticae</name>
    <name type="common">Two-spotted spider mite</name>
    <dbReference type="NCBI Taxonomy" id="32264"/>
    <lineage>
        <taxon>Eukaryota</taxon>
        <taxon>Metazoa</taxon>
        <taxon>Ecdysozoa</taxon>
        <taxon>Arthropoda</taxon>
        <taxon>Chelicerata</taxon>
        <taxon>Arachnida</taxon>
        <taxon>Acari</taxon>
        <taxon>Acariformes</taxon>
        <taxon>Trombidiformes</taxon>
        <taxon>Prostigmata</taxon>
        <taxon>Eleutherengona</taxon>
        <taxon>Raphignathae</taxon>
        <taxon>Tetranychoidea</taxon>
        <taxon>Tetranychidae</taxon>
        <taxon>Tetranychus</taxon>
    </lineage>
</organism>
<reference evidence="9" key="1">
    <citation type="submission" date="2011-08" db="EMBL/GenBank/DDBJ databases">
        <authorList>
            <person name="Rombauts S."/>
        </authorList>
    </citation>
    <scope>NUCLEOTIDE SEQUENCE</scope>
    <source>
        <strain evidence="9">London</strain>
    </source>
</reference>
<dbReference type="GO" id="GO:0016020">
    <property type="term" value="C:membrane"/>
    <property type="evidence" value="ECO:0007669"/>
    <property type="project" value="UniProtKB-SubCell"/>
</dbReference>
<dbReference type="GO" id="GO:0022857">
    <property type="term" value="F:transmembrane transporter activity"/>
    <property type="evidence" value="ECO:0007669"/>
    <property type="project" value="InterPro"/>
</dbReference>
<dbReference type="KEGG" id="tut:107360382"/>
<sequence length="538" mass="58537">MSGSRRSLPRHSIASIKSAIQNVARFRWLIFFTGQFANFANNLVGSSLSLTIVAMIEKDKIINTTLDSNNSTIVMKPTSGKIHVDWSHVDKDHMLQAAFWGTLVMSLFGGRICELFGPRKVVSLALATTGSVNLLFPVISIHSFYGAYFVRVVQGLCAGLIQPSTYVVVSRWSTAYERTLSNGVVSSGGSLGNLISLPLSGLLVSSSLFGGWPAVFYIFGGFNLVMAVVWFIIIYDTPEEHPYLGEEELEEILTRRLLKSGAPAKISWGKIFTSIPVYAYLLPAFTYSWVVAIVINQIPSFYEEILGFSHEANGFVASLPWIVSMFSALVGSTIADKIRRKNIVSLSLIRKSFTAVGLGCVSLGLVAITLLKDKRIAVVLTLGVCKGLGTLSTAGYAANHLDIAPSFAGTLAGFAGAIASIASLAANEGAALIVGNKPTQKNWYKLFYISSAINFCGVVFYCIFGSGETQSWDPSCVRRQSVKSIMSNKSRKFSMKSINDDNNNHQNEPQQVQADQQNHPHGSVHHVTISTDETVEFQ</sequence>
<dbReference type="HOGENOM" id="CLU_001265_5_0_1"/>
<reference evidence="8" key="2">
    <citation type="submission" date="2015-06" db="UniProtKB">
        <authorList>
            <consortium name="EnsemblMetazoa"/>
        </authorList>
    </citation>
    <scope>IDENTIFICATION</scope>
</reference>
<name>T1K4Z5_TETUR</name>
<dbReference type="EMBL" id="CAEY01001581">
    <property type="status" value="NOT_ANNOTATED_CDS"/>
    <property type="molecule type" value="Genomic_DNA"/>
</dbReference>
<proteinExistence type="predicted"/>
<dbReference type="Gene3D" id="1.20.1250.20">
    <property type="entry name" value="MFS general substrate transporter like domains"/>
    <property type="match status" value="2"/>
</dbReference>
<dbReference type="Proteomes" id="UP000015104">
    <property type="component" value="Unassembled WGS sequence"/>
</dbReference>
<dbReference type="STRING" id="32264.T1K4Z5"/>
<feature type="transmembrane region" description="Helical" evidence="6">
    <location>
        <begin position="376"/>
        <end position="398"/>
    </location>
</feature>
<keyword evidence="9" id="KW-1185">Reference proteome</keyword>
<dbReference type="InterPro" id="IPR011701">
    <property type="entry name" value="MFS"/>
</dbReference>
<feature type="transmembrane region" description="Helical" evidence="6">
    <location>
        <begin position="148"/>
        <end position="169"/>
    </location>
</feature>
<feature type="transmembrane region" description="Helical" evidence="6">
    <location>
        <begin position="446"/>
        <end position="464"/>
    </location>
</feature>
<dbReference type="InterPro" id="IPR050382">
    <property type="entry name" value="MFS_Na/Anion_cotransporter"/>
</dbReference>
<feature type="transmembrane region" description="Helical" evidence="6">
    <location>
        <begin position="407"/>
        <end position="426"/>
    </location>
</feature>
<evidence type="ECO:0000256" key="3">
    <source>
        <dbReference type="ARBA" id="ARBA00022989"/>
    </source>
</evidence>
<evidence type="ECO:0000256" key="1">
    <source>
        <dbReference type="ARBA" id="ARBA00004141"/>
    </source>
</evidence>
<dbReference type="AlphaFoldDB" id="T1K4Z5"/>
<protein>
    <recommendedName>
        <fullName evidence="7">Major facilitator superfamily (MFS) profile domain-containing protein</fullName>
    </recommendedName>
</protein>
<dbReference type="eggNOG" id="KOG2532">
    <property type="taxonomic scope" value="Eukaryota"/>
</dbReference>
<feature type="transmembrane region" description="Helical" evidence="6">
    <location>
        <begin position="348"/>
        <end position="370"/>
    </location>
</feature>
<dbReference type="FunFam" id="1.20.1250.20:FF:000532">
    <property type="entry name" value="SLC (SoLute Carrier) homolog"/>
    <property type="match status" value="1"/>
</dbReference>
<evidence type="ECO:0000256" key="4">
    <source>
        <dbReference type="ARBA" id="ARBA00023136"/>
    </source>
</evidence>
<feature type="transmembrane region" description="Helical" evidence="6">
    <location>
        <begin position="190"/>
        <end position="209"/>
    </location>
</feature>
<comment type="subcellular location">
    <subcellularLocation>
        <location evidence="1">Membrane</location>
        <topology evidence="1">Multi-pass membrane protein</topology>
    </subcellularLocation>
</comment>
<evidence type="ECO:0000256" key="5">
    <source>
        <dbReference type="SAM" id="MobiDB-lite"/>
    </source>
</evidence>
<dbReference type="PANTHER" id="PTHR11662">
    <property type="entry name" value="SOLUTE CARRIER FAMILY 17"/>
    <property type="match status" value="1"/>
</dbReference>
<evidence type="ECO:0000313" key="8">
    <source>
        <dbReference type="EnsemblMetazoa" id="tetur05g04460.1"/>
    </source>
</evidence>
<dbReference type="SUPFAM" id="SSF103473">
    <property type="entry name" value="MFS general substrate transporter"/>
    <property type="match status" value="1"/>
</dbReference>
<feature type="transmembrane region" description="Helical" evidence="6">
    <location>
        <begin position="215"/>
        <end position="235"/>
    </location>
</feature>
<dbReference type="GO" id="GO:0006820">
    <property type="term" value="P:monoatomic anion transport"/>
    <property type="evidence" value="ECO:0007669"/>
    <property type="project" value="TreeGrafter"/>
</dbReference>
<keyword evidence="4 6" id="KW-0472">Membrane</keyword>
<dbReference type="Pfam" id="PF07690">
    <property type="entry name" value="MFS_1"/>
    <property type="match status" value="1"/>
</dbReference>